<accession>A0A701US89</accession>
<name>A0A701US89_SALHO</name>
<reference evidence="1" key="1">
    <citation type="journal article" date="2018" name="Genome Biol.">
        <title>SKESA: strategic k-mer extension for scrupulous assemblies.</title>
        <authorList>
            <person name="Souvorov A."/>
            <person name="Agarwala R."/>
            <person name="Lipman D.J."/>
        </authorList>
    </citation>
    <scope>NUCLEOTIDE SEQUENCE</scope>
    <source>
        <strain evidence="1">74-85</strain>
    </source>
</reference>
<proteinExistence type="predicted"/>
<reference evidence="1" key="2">
    <citation type="submission" date="2018-07" db="EMBL/GenBank/DDBJ databases">
        <authorList>
            <consortium name="NCBI Pathogen Detection Project"/>
        </authorList>
    </citation>
    <scope>NUCLEOTIDE SEQUENCE</scope>
    <source>
        <strain evidence="1">74-85</strain>
    </source>
</reference>
<evidence type="ECO:0000313" key="1">
    <source>
        <dbReference type="EMBL" id="HAC6521226.1"/>
    </source>
</evidence>
<gene>
    <name evidence="1" type="ORF">G0B32_21795</name>
</gene>
<organism evidence="1">
    <name type="scientific">Salmonella enterica subsp. houtenae serovar 45:g,z51:-</name>
    <dbReference type="NCBI Taxonomy" id="1967611"/>
    <lineage>
        <taxon>Bacteria</taxon>
        <taxon>Pseudomonadati</taxon>
        <taxon>Pseudomonadota</taxon>
        <taxon>Gammaproteobacteria</taxon>
        <taxon>Enterobacterales</taxon>
        <taxon>Enterobacteriaceae</taxon>
        <taxon>Salmonella</taxon>
    </lineage>
</organism>
<dbReference type="AlphaFoldDB" id="A0A701US89"/>
<dbReference type="EMBL" id="DAAMGC010000030">
    <property type="protein sequence ID" value="HAC6521226.1"/>
    <property type="molecule type" value="Genomic_DNA"/>
</dbReference>
<protein>
    <submittedName>
        <fullName evidence="1">Uncharacterized protein</fullName>
    </submittedName>
</protein>
<sequence>MTLFSEYTDAELTALPDTIEPLTMLELRSVLLALDDDSFPPRSMYTKGLASATEKMERMLDEVRARLVRERYHRPAPVES</sequence>
<comment type="caution">
    <text evidence="1">The sequence shown here is derived from an EMBL/GenBank/DDBJ whole genome shotgun (WGS) entry which is preliminary data.</text>
</comment>